<proteinExistence type="predicted"/>
<evidence type="ECO:0000313" key="2">
    <source>
        <dbReference type="Proteomes" id="UP000008084"/>
    </source>
</evidence>
<name>A0A0H3NPP3_YERE1</name>
<dbReference type="Proteomes" id="UP000008084">
    <property type="component" value="Chromosome"/>
</dbReference>
<reference evidence="1 2" key="1">
    <citation type="journal article" date="2011" name="J. Bacteriol.">
        <title>Complete genome sequence of Yersinia enterocolitica subsp. palearctica serogroup O:3.</title>
        <authorList>
            <person name="Batzilla J."/>
            <person name="Hoper D."/>
            <person name="Antonenka U."/>
            <person name="Heesemann J."/>
            <person name="Rakin A."/>
        </authorList>
    </citation>
    <scope>NUCLEOTIDE SEQUENCE [LARGE SCALE GENOMIC DNA]</scope>
    <source>
        <strain evidence="2">DSM 13030 / CIP 106945 / Y11</strain>
    </source>
</reference>
<dbReference type="HOGENOM" id="CLU_3319570_0_0_6"/>
<organism evidence="1 2">
    <name type="scientific">Yersinia enterocolitica subsp. palearctica serotype O:3 (strain DSM 13030 / CIP 106945 / Y11)</name>
    <dbReference type="NCBI Taxonomy" id="930944"/>
    <lineage>
        <taxon>Bacteria</taxon>
        <taxon>Pseudomonadati</taxon>
        <taxon>Pseudomonadota</taxon>
        <taxon>Gammaproteobacteria</taxon>
        <taxon>Enterobacterales</taxon>
        <taxon>Yersiniaceae</taxon>
        <taxon>Yersinia</taxon>
    </lineage>
</organism>
<accession>A0A0H3NPP3</accession>
<protein>
    <submittedName>
        <fullName evidence="1">Uncharacterized protein</fullName>
    </submittedName>
</protein>
<evidence type="ECO:0000313" key="1">
    <source>
        <dbReference type="EMBL" id="CBY27156.1"/>
    </source>
</evidence>
<dbReference type="PATRIC" id="fig|930944.6.peg.1013"/>
<dbReference type="KEGG" id="yey:Y11_10251"/>
<dbReference type="AlphaFoldDB" id="A0A0H3NPP3"/>
<gene>
    <name evidence="1" type="ordered locus">Y11_10251</name>
</gene>
<sequence length="39" mass="4354">MNALAQPFSSAAINMVYISRLISTLLKISAKKYHLHGQH</sequence>
<dbReference type="EMBL" id="FR729477">
    <property type="protein sequence ID" value="CBY27156.1"/>
    <property type="molecule type" value="Genomic_DNA"/>
</dbReference>